<name>A0A5B7IZ20_PORTR</name>
<dbReference type="PROSITE" id="PS00141">
    <property type="entry name" value="ASP_PROTEASE"/>
    <property type="match status" value="1"/>
</dbReference>
<accession>A0A5B7IZ20</accession>
<organism evidence="1 2">
    <name type="scientific">Portunus trituberculatus</name>
    <name type="common">Swimming crab</name>
    <name type="synonym">Neptunus trituberculatus</name>
    <dbReference type="NCBI Taxonomy" id="210409"/>
    <lineage>
        <taxon>Eukaryota</taxon>
        <taxon>Metazoa</taxon>
        <taxon>Ecdysozoa</taxon>
        <taxon>Arthropoda</taxon>
        <taxon>Crustacea</taxon>
        <taxon>Multicrustacea</taxon>
        <taxon>Malacostraca</taxon>
        <taxon>Eumalacostraca</taxon>
        <taxon>Eucarida</taxon>
        <taxon>Decapoda</taxon>
        <taxon>Pleocyemata</taxon>
        <taxon>Brachyura</taxon>
        <taxon>Eubrachyura</taxon>
        <taxon>Portunoidea</taxon>
        <taxon>Portunidae</taxon>
        <taxon>Portuninae</taxon>
        <taxon>Portunus</taxon>
    </lineage>
</organism>
<dbReference type="GO" id="GO:0006508">
    <property type="term" value="P:proteolysis"/>
    <property type="evidence" value="ECO:0007669"/>
    <property type="project" value="InterPro"/>
</dbReference>
<dbReference type="EMBL" id="VSRR010074831">
    <property type="protein sequence ID" value="MPC87549.1"/>
    <property type="molecule type" value="Genomic_DNA"/>
</dbReference>
<sequence>MEFEAFLYTTTTAVTPHHRFAAQEAAAPLPTSSPHANPANVANVAIVAVIALEYVLACSPTKACCENCGRDATALAVRVSGAVDGCPCPLVVDTGAAKTFVREEVMAVQTLPMSDRQLCGVTGHCTMLRGPVMDLGLSGAGTLRRGLSRTERREGAVSVCGLNGAGTLRRGLSVTDFSYSVESVLRSDRTGSPMIKRRQGLTAVNRK</sequence>
<reference evidence="1 2" key="1">
    <citation type="submission" date="2019-05" db="EMBL/GenBank/DDBJ databases">
        <title>Another draft genome of Portunus trituberculatus and its Hox gene families provides insights of decapod evolution.</title>
        <authorList>
            <person name="Jeong J.-H."/>
            <person name="Song I."/>
            <person name="Kim S."/>
            <person name="Choi T."/>
            <person name="Kim D."/>
            <person name="Ryu S."/>
            <person name="Kim W."/>
        </authorList>
    </citation>
    <scope>NUCLEOTIDE SEQUENCE [LARGE SCALE GENOMIC DNA]</scope>
    <source>
        <tissue evidence="1">Muscle</tissue>
    </source>
</reference>
<evidence type="ECO:0000313" key="1">
    <source>
        <dbReference type="EMBL" id="MPC87549.1"/>
    </source>
</evidence>
<proteinExistence type="predicted"/>
<comment type="caution">
    <text evidence="1">The sequence shown here is derived from an EMBL/GenBank/DDBJ whole genome shotgun (WGS) entry which is preliminary data.</text>
</comment>
<gene>
    <name evidence="1" type="ORF">E2C01_082414</name>
</gene>
<dbReference type="GO" id="GO:0004190">
    <property type="term" value="F:aspartic-type endopeptidase activity"/>
    <property type="evidence" value="ECO:0007669"/>
    <property type="project" value="InterPro"/>
</dbReference>
<dbReference type="Proteomes" id="UP000324222">
    <property type="component" value="Unassembled WGS sequence"/>
</dbReference>
<protein>
    <submittedName>
        <fullName evidence="1">Uncharacterized protein</fullName>
    </submittedName>
</protein>
<keyword evidence="2" id="KW-1185">Reference proteome</keyword>
<dbReference type="InterPro" id="IPR001969">
    <property type="entry name" value="Aspartic_peptidase_AS"/>
</dbReference>
<dbReference type="AlphaFoldDB" id="A0A5B7IZ20"/>
<evidence type="ECO:0000313" key="2">
    <source>
        <dbReference type="Proteomes" id="UP000324222"/>
    </source>
</evidence>